<dbReference type="PANTHER" id="PTHR13932">
    <property type="entry name" value="COPROPORPHYRINIGEN III OXIDASE"/>
    <property type="match status" value="1"/>
</dbReference>
<keyword evidence="2" id="KW-1185">Reference proteome</keyword>
<dbReference type="STRING" id="133383.A0A1R0GW42"/>
<dbReference type="OrthoDB" id="431409at2759"/>
<dbReference type="SUPFAM" id="SSF102114">
    <property type="entry name" value="Radical SAM enzymes"/>
    <property type="match status" value="1"/>
</dbReference>
<dbReference type="GO" id="GO:0006779">
    <property type="term" value="P:porphyrin-containing compound biosynthetic process"/>
    <property type="evidence" value="ECO:0007669"/>
    <property type="project" value="TreeGrafter"/>
</dbReference>
<protein>
    <submittedName>
        <fullName evidence="1">Radical S-adenosyl methionine domain-containing protein 1, mitochondrial</fullName>
    </submittedName>
</protein>
<comment type="caution">
    <text evidence="1">The sequence shown here is derived from an EMBL/GenBank/DDBJ whole genome shotgun (WGS) entry which is preliminary data.</text>
</comment>
<dbReference type="AlphaFoldDB" id="A0A1R0GW42"/>
<dbReference type="GO" id="GO:0005739">
    <property type="term" value="C:mitochondrion"/>
    <property type="evidence" value="ECO:0007669"/>
    <property type="project" value="TreeGrafter"/>
</dbReference>
<dbReference type="PANTHER" id="PTHR13932:SF5">
    <property type="entry name" value="RADICAL S-ADENOSYL METHIONINE DOMAIN-CONTAINING PROTEIN 1, MITOCHONDRIAL"/>
    <property type="match status" value="1"/>
</dbReference>
<sequence length="190" mass="21064">MESELSTLLTISNAHMSVYQLTVEYGTKLFSLIESQAANLPPSDTMADMYETVLAKAVQFGMHRYEVSNYARSVDKEGVHNKHYWSGSSYLGIGPGSHSRYFCSDTDNDHHHYHRRVAAFNTRDPNSYLTMVNSPAAPGLAVAKYEYCSVPEYINELVVLGLRTVAGVSDRQLQLASNGSASLSNVFINK</sequence>
<evidence type="ECO:0000313" key="2">
    <source>
        <dbReference type="Proteomes" id="UP000187455"/>
    </source>
</evidence>
<dbReference type="InterPro" id="IPR058240">
    <property type="entry name" value="rSAM_sf"/>
</dbReference>
<gene>
    <name evidence="1" type="ORF">AYI68_g4815</name>
</gene>
<organism evidence="1 2">
    <name type="scientific">Smittium mucronatum</name>
    <dbReference type="NCBI Taxonomy" id="133383"/>
    <lineage>
        <taxon>Eukaryota</taxon>
        <taxon>Fungi</taxon>
        <taxon>Fungi incertae sedis</taxon>
        <taxon>Zoopagomycota</taxon>
        <taxon>Kickxellomycotina</taxon>
        <taxon>Harpellomycetes</taxon>
        <taxon>Harpellales</taxon>
        <taxon>Legeriomycetaceae</taxon>
        <taxon>Smittium</taxon>
    </lineage>
</organism>
<dbReference type="EMBL" id="LSSL01002800">
    <property type="protein sequence ID" value="OLY81085.1"/>
    <property type="molecule type" value="Genomic_DNA"/>
</dbReference>
<proteinExistence type="predicted"/>
<reference evidence="1 2" key="1">
    <citation type="journal article" date="2016" name="Mol. Biol. Evol.">
        <title>Genome-Wide Survey of Gut Fungi (Harpellales) Reveals the First Horizontally Transferred Ubiquitin Gene from a Mosquito Host.</title>
        <authorList>
            <person name="Wang Y."/>
            <person name="White M.M."/>
            <person name="Kvist S."/>
            <person name="Moncalvo J.M."/>
        </authorList>
    </citation>
    <scope>NUCLEOTIDE SEQUENCE [LARGE SCALE GENOMIC DNA]</scope>
    <source>
        <strain evidence="1 2">ALG-7-W6</strain>
    </source>
</reference>
<dbReference type="Proteomes" id="UP000187455">
    <property type="component" value="Unassembled WGS sequence"/>
</dbReference>
<dbReference type="GO" id="GO:0051539">
    <property type="term" value="F:4 iron, 4 sulfur cluster binding"/>
    <property type="evidence" value="ECO:0007669"/>
    <property type="project" value="TreeGrafter"/>
</dbReference>
<evidence type="ECO:0000313" key="1">
    <source>
        <dbReference type="EMBL" id="OLY81085.1"/>
    </source>
</evidence>
<name>A0A1R0GW42_9FUNG</name>
<accession>A0A1R0GW42</accession>
<dbReference type="InterPro" id="IPR034505">
    <property type="entry name" value="Coproporphyrinogen-III_oxidase"/>
</dbReference>